<feature type="transmembrane region" description="Helical" evidence="2">
    <location>
        <begin position="208"/>
        <end position="230"/>
    </location>
</feature>
<evidence type="ECO:0000313" key="4">
    <source>
        <dbReference type="Proteomes" id="UP000306050"/>
    </source>
</evidence>
<feature type="transmembrane region" description="Helical" evidence="2">
    <location>
        <begin position="171"/>
        <end position="196"/>
    </location>
</feature>
<dbReference type="PANTHER" id="PTHR37612">
    <property type="entry name" value="FIBROIN HEAVY CHAIN FIB-H LIKE PROTEIN"/>
    <property type="match status" value="1"/>
</dbReference>
<feature type="region of interest" description="Disordered" evidence="1">
    <location>
        <begin position="279"/>
        <end position="300"/>
    </location>
</feature>
<organism evidence="3 4">
    <name type="scientific">Sporisorium graminicola</name>
    <dbReference type="NCBI Taxonomy" id="280036"/>
    <lineage>
        <taxon>Eukaryota</taxon>
        <taxon>Fungi</taxon>
        <taxon>Dikarya</taxon>
        <taxon>Basidiomycota</taxon>
        <taxon>Ustilaginomycotina</taxon>
        <taxon>Ustilaginomycetes</taxon>
        <taxon>Ustilaginales</taxon>
        <taxon>Ustilaginaceae</taxon>
        <taxon>Sporisorium</taxon>
    </lineage>
</organism>
<evidence type="ECO:0000256" key="1">
    <source>
        <dbReference type="SAM" id="MobiDB-lite"/>
    </source>
</evidence>
<dbReference type="Proteomes" id="UP000306050">
    <property type="component" value="Chromosome SGRAM_12"/>
</dbReference>
<dbReference type="KEGG" id="sgra:EX895_001888"/>
<dbReference type="AlphaFoldDB" id="A0A4U7KYL0"/>
<evidence type="ECO:0000256" key="2">
    <source>
        <dbReference type="SAM" id="Phobius"/>
    </source>
</evidence>
<keyword evidence="2" id="KW-1133">Transmembrane helix</keyword>
<reference evidence="3 4" key="1">
    <citation type="submission" date="2019-05" db="EMBL/GenBank/DDBJ databases">
        <title>Sporisorium graminicola CBS 10092 draft sequencing and annotation.</title>
        <authorList>
            <person name="Solano-Gonzalez S."/>
            <person name="Caddick M.X."/>
            <person name="Darby A."/>
        </authorList>
    </citation>
    <scope>NUCLEOTIDE SEQUENCE [LARGE SCALE GENOMIC DNA]</scope>
    <source>
        <strain evidence="3 4">CBS 10092</strain>
    </source>
</reference>
<dbReference type="InterPro" id="IPR052258">
    <property type="entry name" value="Diverse_Func_Domain-Protein"/>
</dbReference>
<dbReference type="PANTHER" id="PTHR37612:SF20">
    <property type="entry name" value="PER-HEXAMER REPEAT PROTEIN 5-RELATED"/>
    <property type="match status" value="1"/>
</dbReference>
<name>A0A4U7KYL0_9BASI</name>
<keyword evidence="4" id="KW-1185">Reference proteome</keyword>
<comment type="caution">
    <text evidence="3">The sequence shown here is derived from an EMBL/GenBank/DDBJ whole genome shotgun (WGS) entry which is preliminary data.</text>
</comment>
<dbReference type="OrthoDB" id="10473502at2759"/>
<protein>
    <submittedName>
        <fullName evidence="3">Uncharacterized protein</fullName>
    </submittedName>
</protein>
<dbReference type="RefSeq" id="XP_029741342.1">
    <property type="nucleotide sequence ID" value="XM_029882487.1"/>
</dbReference>
<keyword evidence="2" id="KW-0472">Membrane</keyword>
<gene>
    <name evidence="3" type="ORF">EX895_001888</name>
</gene>
<evidence type="ECO:0000313" key="3">
    <source>
        <dbReference type="EMBL" id="TKY89357.1"/>
    </source>
</evidence>
<sequence>MESNIAFASSVLTCIFSLVSWSITAHLLPAYRALSQDYSIDSDWGSGLDGGSGSGYGSGNGYGWGSGSGTGSSSGIGSSTGSGSGSGTGYGSSTGSGYGSNAGSGYGSSTGSGYGSNTGSGYGSSTGSGYGSSSGSGYSSSSNRSGSGYGYASYASNSRRSYSTHGIKAPLAVSAVGMAIAILIFLVVPVFALHVWKEKQGHAARPRWLSRTLLGLSILGFVIAIAEFGVLGHYKILTDEPAAQAAMLFLAGIFGIAASAFHYLPTSWVDKLQLQTRARPQDQHQVKDMQEDPSNRSEQA</sequence>
<dbReference type="EMBL" id="SRRM01000005">
    <property type="protein sequence ID" value="TKY89357.1"/>
    <property type="molecule type" value="Genomic_DNA"/>
</dbReference>
<feature type="transmembrane region" description="Helical" evidence="2">
    <location>
        <begin position="242"/>
        <end position="264"/>
    </location>
</feature>
<accession>A0A4U7KYL0</accession>
<keyword evidence="2" id="KW-0812">Transmembrane</keyword>
<dbReference type="GeneID" id="40724783"/>
<proteinExistence type="predicted"/>